<reference evidence="2" key="3">
    <citation type="submission" date="2015-04" db="UniProtKB">
        <authorList>
            <consortium name="EnsemblPlants"/>
        </authorList>
    </citation>
    <scope>IDENTIFICATION</scope>
</reference>
<evidence type="ECO:0000313" key="2">
    <source>
        <dbReference type="EnsemblPlants" id="LPERR02G11660.1"/>
    </source>
</evidence>
<dbReference type="HOGENOM" id="CLU_662877_0_0_1"/>
<sequence length="415" mass="46120">MFAFKHVYYAIKLRATAVSPPRAATSLFMVTCRCINMALLLCCPLGSQRRRSCRLHRRSRADTLVVLVVISRQVLRHLLQAPPPCLPQAAIVARSRQVVQLPLHRLPTSPSCRWFCCFTFVFDLYTSSSTSALSRLHFALLQQLCAALASLPLRRSRAATALRPSLLVPSDMAQGSNWSTTSPTRYWQHRCVHPSRVVHRFGTPGVIARPPRFDCIDSSASSSSTTAAIASPSSSTMRPRTHQSSASSHAPTTTPWRPFTSTTPSSFGLPLCRLLGPQRHCSWSLAAASTWRCCCAAPSGHNVAALVVFTAARAPTPSSSWSSSAVKFFAIYFKHRRRVFLKLLLSPALDRWFSYLYIGYRRRLRAVGSAASPSSSTSTPRRQHRLFLDYTSLFSSNCVLLWHLSLYAVLVPRLL</sequence>
<dbReference type="AlphaFoldDB" id="A0A0D9VFB5"/>
<dbReference type="Gramene" id="LPERR02G11660.1">
    <property type="protein sequence ID" value="LPERR02G11660.1"/>
    <property type="gene ID" value="LPERR02G11660"/>
</dbReference>
<feature type="region of interest" description="Disordered" evidence="1">
    <location>
        <begin position="226"/>
        <end position="261"/>
    </location>
</feature>
<dbReference type="EnsemblPlants" id="LPERR02G11660.1">
    <property type="protein sequence ID" value="LPERR02G11660.1"/>
    <property type="gene ID" value="LPERR02G11660"/>
</dbReference>
<reference evidence="3" key="2">
    <citation type="submission" date="2013-12" db="EMBL/GenBank/DDBJ databases">
        <authorList>
            <person name="Yu Y."/>
            <person name="Lee S."/>
            <person name="de Baynast K."/>
            <person name="Wissotski M."/>
            <person name="Liu L."/>
            <person name="Talag J."/>
            <person name="Goicoechea J."/>
            <person name="Angelova A."/>
            <person name="Jetty R."/>
            <person name="Kudrna D."/>
            <person name="Golser W."/>
            <person name="Rivera L."/>
            <person name="Zhang J."/>
            <person name="Wing R."/>
        </authorList>
    </citation>
    <scope>NUCLEOTIDE SEQUENCE</scope>
</reference>
<organism evidence="2 3">
    <name type="scientific">Leersia perrieri</name>
    <dbReference type="NCBI Taxonomy" id="77586"/>
    <lineage>
        <taxon>Eukaryota</taxon>
        <taxon>Viridiplantae</taxon>
        <taxon>Streptophyta</taxon>
        <taxon>Embryophyta</taxon>
        <taxon>Tracheophyta</taxon>
        <taxon>Spermatophyta</taxon>
        <taxon>Magnoliopsida</taxon>
        <taxon>Liliopsida</taxon>
        <taxon>Poales</taxon>
        <taxon>Poaceae</taxon>
        <taxon>BOP clade</taxon>
        <taxon>Oryzoideae</taxon>
        <taxon>Oryzeae</taxon>
        <taxon>Oryzinae</taxon>
        <taxon>Leersia</taxon>
    </lineage>
</organism>
<evidence type="ECO:0000313" key="3">
    <source>
        <dbReference type="Proteomes" id="UP000032180"/>
    </source>
</evidence>
<dbReference type="Proteomes" id="UP000032180">
    <property type="component" value="Chromosome 2"/>
</dbReference>
<evidence type="ECO:0000256" key="1">
    <source>
        <dbReference type="SAM" id="MobiDB-lite"/>
    </source>
</evidence>
<accession>A0A0D9VFB5</accession>
<reference evidence="2 3" key="1">
    <citation type="submission" date="2012-08" db="EMBL/GenBank/DDBJ databases">
        <title>Oryza genome evolution.</title>
        <authorList>
            <person name="Wing R.A."/>
        </authorList>
    </citation>
    <scope>NUCLEOTIDE SEQUENCE</scope>
</reference>
<name>A0A0D9VFB5_9ORYZ</name>
<keyword evidence="3" id="KW-1185">Reference proteome</keyword>
<protein>
    <submittedName>
        <fullName evidence="2">Uncharacterized protein</fullName>
    </submittedName>
</protein>
<proteinExistence type="predicted"/>